<dbReference type="Gramene" id="OBART02G18310.1">
    <property type="protein sequence ID" value="OBART02G18310.1"/>
    <property type="gene ID" value="OBART02G18310"/>
</dbReference>
<sequence length="73" mass="7566">MGPLPSPPGLPPLSSLSLSPSSFLFPFLLLLLLLHASANFRSPPPPPPHPARSLARGGESSPSRLACSVSTKI</sequence>
<feature type="compositionally biased region" description="Polar residues" evidence="1">
    <location>
        <begin position="60"/>
        <end position="73"/>
    </location>
</feature>
<evidence type="ECO:0000256" key="1">
    <source>
        <dbReference type="SAM" id="MobiDB-lite"/>
    </source>
</evidence>
<evidence type="ECO:0000313" key="3">
    <source>
        <dbReference type="EnsemblPlants" id="OBART02G18310.1"/>
    </source>
</evidence>
<keyword evidence="2" id="KW-1133">Transmembrane helix</keyword>
<keyword evidence="4" id="KW-1185">Reference proteome</keyword>
<dbReference type="AlphaFoldDB" id="A0A0D3F5P8"/>
<accession>A0A0D3F5P8</accession>
<dbReference type="HOGENOM" id="CLU_2708688_0_0_1"/>
<dbReference type="Proteomes" id="UP000026960">
    <property type="component" value="Chromosome 2"/>
</dbReference>
<keyword evidence="2" id="KW-0812">Transmembrane</keyword>
<feature type="transmembrane region" description="Helical" evidence="2">
    <location>
        <begin position="12"/>
        <end position="34"/>
    </location>
</feature>
<dbReference type="EnsemblPlants" id="OBART02G18310.1">
    <property type="protein sequence ID" value="OBART02G18310.1"/>
    <property type="gene ID" value="OBART02G18310"/>
</dbReference>
<organism evidence="3">
    <name type="scientific">Oryza barthii</name>
    <dbReference type="NCBI Taxonomy" id="65489"/>
    <lineage>
        <taxon>Eukaryota</taxon>
        <taxon>Viridiplantae</taxon>
        <taxon>Streptophyta</taxon>
        <taxon>Embryophyta</taxon>
        <taxon>Tracheophyta</taxon>
        <taxon>Spermatophyta</taxon>
        <taxon>Magnoliopsida</taxon>
        <taxon>Liliopsida</taxon>
        <taxon>Poales</taxon>
        <taxon>Poaceae</taxon>
        <taxon>BOP clade</taxon>
        <taxon>Oryzoideae</taxon>
        <taxon>Oryzeae</taxon>
        <taxon>Oryzinae</taxon>
        <taxon>Oryza</taxon>
    </lineage>
</organism>
<evidence type="ECO:0000256" key="2">
    <source>
        <dbReference type="SAM" id="Phobius"/>
    </source>
</evidence>
<reference evidence="3" key="2">
    <citation type="submission" date="2015-03" db="UniProtKB">
        <authorList>
            <consortium name="EnsemblPlants"/>
        </authorList>
    </citation>
    <scope>IDENTIFICATION</scope>
</reference>
<keyword evidence="2" id="KW-0472">Membrane</keyword>
<dbReference type="PaxDb" id="65489-OBART02G18310.1"/>
<proteinExistence type="predicted"/>
<feature type="region of interest" description="Disordered" evidence="1">
    <location>
        <begin position="41"/>
        <end position="73"/>
    </location>
</feature>
<name>A0A0D3F5P8_9ORYZ</name>
<protein>
    <submittedName>
        <fullName evidence="3">Uncharacterized protein</fullName>
    </submittedName>
</protein>
<evidence type="ECO:0000313" key="4">
    <source>
        <dbReference type="Proteomes" id="UP000026960"/>
    </source>
</evidence>
<reference evidence="3" key="1">
    <citation type="journal article" date="2009" name="Rice">
        <title>De Novo Next Generation Sequencing of Plant Genomes.</title>
        <authorList>
            <person name="Rounsley S."/>
            <person name="Marri P.R."/>
            <person name="Yu Y."/>
            <person name="He R."/>
            <person name="Sisneros N."/>
            <person name="Goicoechea J.L."/>
            <person name="Lee S.J."/>
            <person name="Angelova A."/>
            <person name="Kudrna D."/>
            <person name="Luo M."/>
            <person name="Affourtit J."/>
            <person name="Desany B."/>
            <person name="Knight J."/>
            <person name="Niazi F."/>
            <person name="Egholm M."/>
            <person name="Wing R.A."/>
        </authorList>
    </citation>
    <scope>NUCLEOTIDE SEQUENCE [LARGE SCALE GENOMIC DNA]</scope>
    <source>
        <strain evidence="3">cv. IRGC 105608</strain>
    </source>
</reference>